<dbReference type="SUPFAM" id="SSF53335">
    <property type="entry name" value="S-adenosyl-L-methionine-dependent methyltransferases"/>
    <property type="match status" value="1"/>
</dbReference>
<feature type="domain" description="Methyltransferase FkbM" evidence="1">
    <location>
        <begin position="68"/>
        <end position="228"/>
    </location>
</feature>
<reference evidence="3" key="1">
    <citation type="submission" date="2024-04" db="EMBL/GenBank/DDBJ databases">
        <title>Phylogenomic analyses of a clade within the roseobacter group suggest taxonomic reassignments of species of the genera Aestuariivita, Citreicella, Loktanella, Nautella, Pelagibaca, Ruegeria, Thalassobius, Thiobacimonas and Tropicibacter, and the proposal o.</title>
        <authorList>
            <person name="Jeon C.O."/>
        </authorList>
    </citation>
    <scope>NUCLEOTIDE SEQUENCE [LARGE SCALE GENOMIC DNA]</scope>
    <source>
        <strain evidence="3">SS1-5</strain>
    </source>
</reference>
<dbReference type="InterPro" id="IPR006342">
    <property type="entry name" value="FkbM_mtfrase"/>
</dbReference>
<dbReference type="InterPro" id="IPR052514">
    <property type="entry name" value="SAM-dependent_MTase"/>
</dbReference>
<organism evidence="2 3">
    <name type="scientific">Yoonia rhodophyticola</name>
    <dbReference type="NCBI Taxonomy" id="3137370"/>
    <lineage>
        <taxon>Bacteria</taxon>
        <taxon>Pseudomonadati</taxon>
        <taxon>Pseudomonadota</taxon>
        <taxon>Alphaproteobacteria</taxon>
        <taxon>Rhodobacterales</taxon>
        <taxon>Paracoccaceae</taxon>
        <taxon>Yoonia</taxon>
    </lineage>
</organism>
<protein>
    <submittedName>
        <fullName evidence="2">FkbM family methyltransferase</fullName>
    </submittedName>
</protein>
<accession>A0AAN0NJ06</accession>
<dbReference type="EMBL" id="CP151767">
    <property type="protein sequence ID" value="WZU67741.1"/>
    <property type="molecule type" value="Genomic_DNA"/>
</dbReference>
<reference evidence="2 3" key="2">
    <citation type="submission" date="2024-08" db="EMBL/GenBank/DDBJ databases">
        <title>Phylogenomic analyses of a clade within the roseobacter group suggest taxonomic reassignments of species of the genera Aestuariivita, Citreicella, Loktanella, Nautella, Pelagibaca, Ruegeria, Thalassobius, Thiobacimonas and Tropicibacter, and the proposal o.</title>
        <authorList>
            <person name="Jeon C.O."/>
        </authorList>
    </citation>
    <scope>NUCLEOTIDE SEQUENCE [LARGE SCALE GENOMIC DNA]</scope>
    <source>
        <strain evidence="2 3">SS1-5</strain>
    </source>
</reference>
<dbReference type="Gene3D" id="3.40.50.150">
    <property type="entry name" value="Vaccinia Virus protein VP39"/>
    <property type="match status" value="1"/>
</dbReference>
<evidence type="ECO:0000259" key="1">
    <source>
        <dbReference type="Pfam" id="PF05050"/>
    </source>
</evidence>
<dbReference type="PANTHER" id="PTHR34203:SF15">
    <property type="entry name" value="SLL1173 PROTEIN"/>
    <property type="match status" value="1"/>
</dbReference>
<keyword evidence="2" id="KW-0489">Methyltransferase</keyword>
<dbReference type="Proteomes" id="UP001470809">
    <property type="component" value="Chromosome"/>
</dbReference>
<keyword evidence="2" id="KW-0808">Transferase</keyword>
<dbReference type="KEGG" id="yrh:AABB31_01890"/>
<dbReference type="GO" id="GO:0032259">
    <property type="term" value="P:methylation"/>
    <property type="evidence" value="ECO:0007669"/>
    <property type="project" value="UniProtKB-KW"/>
</dbReference>
<gene>
    <name evidence="2" type="ORF">AABB31_01890</name>
</gene>
<keyword evidence="3" id="KW-1185">Reference proteome</keyword>
<name>A0AAN0NJ06_9RHOB</name>
<proteinExistence type="predicted"/>
<evidence type="ECO:0000313" key="3">
    <source>
        <dbReference type="Proteomes" id="UP001470809"/>
    </source>
</evidence>
<evidence type="ECO:0000313" key="2">
    <source>
        <dbReference type="EMBL" id="WZU67741.1"/>
    </source>
</evidence>
<sequence>MSFLVKTPHHTAIAKAQPYAQYIDVLNRKTTAVQRELFRGGSGGYEHDMQATLLSVCEFLGPNCVFFDVGAHVGYYAAMAQTIFGHQGIKITAFEPTPDTAAAARSIRQVNQLSYEIVESAVTDVPGTVELFLSPKAETSNSLNAEFREGSKPVEVPATTIDAFSASQKVYPDFLKIDVETFEHAVLTGAMQTIAAVKPVISCELLRSGNFSDTTPVLQQLEKIGYRFYQISQAADWPVRTAHQVEGHLDETLRDWLFLPYEMPAELQTMIAAWRVRLMECTKDTNILVSRRGSFLQQIQRLLQMRRLMKARWTGDE</sequence>
<dbReference type="NCBIfam" id="TIGR01444">
    <property type="entry name" value="fkbM_fam"/>
    <property type="match status" value="1"/>
</dbReference>
<dbReference type="RefSeq" id="WP_342077044.1">
    <property type="nucleotide sequence ID" value="NZ_CP151767.2"/>
</dbReference>
<dbReference type="GO" id="GO:0008168">
    <property type="term" value="F:methyltransferase activity"/>
    <property type="evidence" value="ECO:0007669"/>
    <property type="project" value="UniProtKB-KW"/>
</dbReference>
<dbReference type="AlphaFoldDB" id="A0AAN0NJ06"/>
<dbReference type="PANTHER" id="PTHR34203">
    <property type="entry name" value="METHYLTRANSFERASE, FKBM FAMILY PROTEIN"/>
    <property type="match status" value="1"/>
</dbReference>
<dbReference type="InterPro" id="IPR029063">
    <property type="entry name" value="SAM-dependent_MTases_sf"/>
</dbReference>
<dbReference type="Pfam" id="PF05050">
    <property type="entry name" value="Methyltransf_21"/>
    <property type="match status" value="1"/>
</dbReference>